<evidence type="ECO:0000256" key="6">
    <source>
        <dbReference type="ARBA" id="ARBA00023136"/>
    </source>
</evidence>
<name>A0A914X7A8_9BILA</name>
<evidence type="ECO:0000256" key="4">
    <source>
        <dbReference type="ARBA" id="ARBA00022448"/>
    </source>
</evidence>
<dbReference type="InterPro" id="IPR011993">
    <property type="entry name" value="PH-like_dom_sf"/>
</dbReference>
<dbReference type="InterPro" id="IPR014830">
    <property type="entry name" value="Glycolipid_transfer_prot_dom"/>
</dbReference>
<dbReference type="Gene3D" id="2.30.29.30">
    <property type="entry name" value="Pleckstrin-homology domain (PH domain)/Phosphotyrosine-binding domain (PTB)"/>
    <property type="match status" value="1"/>
</dbReference>
<evidence type="ECO:0000256" key="5">
    <source>
        <dbReference type="ARBA" id="ARBA00023034"/>
    </source>
</evidence>
<dbReference type="WBParaSite" id="PSAMB.scaffold6315size9757.g28286.t1">
    <property type="protein sequence ID" value="PSAMB.scaffold6315size9757.g28286.t1"/>
    <property type="gene ID" value="PSAMB.scaffold6315size9757.g28286"/>
</dbReference>
<keyword evidence="9" id="KW-1185">Reference proteome</keyword>
<dbReference type="PANTHER" id="PTHR10219">
    <property type="entry name" value="GLYCOLIPID TRANSFER PROTEIN-RELATED"/>
    <property type="match status" value="1"/>
</dbReference>
<dbReference type="AlphaFoldDB" id="A0A914X7A8"/>
<dbReference type="Pfam" id="PF00169">
    <property type="entry name" value="PH"/>
    <property type="match status" value="1"/>
</dbReference>
<evidence type="ECO:0000256" key="1">
    <source>
        <dbReference type="ARBA" id="ARBA00004170"/>
    </source>
</evidence>
<proteinExistence type="predicted"/>
<feature type="compositionally biased region" description="Polar residues" evidence="7">
    <location>
        <begin position="204"/>
        <end position="221"/>
    </location>
</feature>
<dbReference type="GO" id="GO:0005829">
    <property type="term" value="C:cytosol"/>
    <property type="evidence" value="ECO:0007669"/>
    <property type="project" value="TreeGrafter"/>
</dbReference>
<dbReference type="Pfam" id="PF08718">
    <property type="entry name" value="GLTP"/>
    <property type="match status" value="1"/>
</dbReference>
<dbReference type="GO" id="GO:0016020">
    <property type="term" value="C:membrane"/>
    <property type="evidence" value="ECO:0007669"/>
    <property type="project" value="UniProtKB-SubCell"/>
</dbReference>
<evidence type="ECO:0000313" key="9">
    <source>
        <dbReference type="Proteomes" id="UP000887566"/>
    </source>
</evidence>
<dbReference type="Proteomes" id="UP000887566">
    <property type="component" value="Unplaced"/>
</dbReference>
<dbReference type="FunFam" id="1.10.3520.10:FF:000001">
    <property type="entry name" value="Pleckstrin domain-containing family A member 8"/>
    <property type="match status" value="1"/>
</dbReference>
<keyword evidence="6" id="KW-0472">Membrane</keyword>
<dbReference type="GO" id="GO:1902388">
    <property type="term" value="F:ceramide 1-phosphate transfer activity"/>
    <property type="evidence" value="ECO:0007669"/>
    <property type="project" value="TreeGrafter"/>
</dbReference>
<dbReference type="SUPFAM" id="SSF50729">
    <property type="entry name" value="PH domain-like"/>
    <property type="match status" value="1"/>
</dbReference>
<organism evidence="9 10">
    <name type="scientific">Plectus sambesii</name>
    <dbReference type="NCBI Taxonomy" id="2011161"/>
    <lineage>
        <taxon>Eukaryota</taxon>
        <taxon>Metazoa</taxon>
        <taxon>Ecdysozoa</taxon>
        <taxon>Nematoda</taxon>
        <taxon>Chromadorea</taxon>
        <taxon>Plectida</taxon>
        <taxon>Plectina</taxon>
        <taxon>Plectoidea</taxon>
        <taxon>Plectidae</taxon>
        <taxon>Plectus</taxon>
    </lineage>
</organism>
<dbReference type="Gene3D" id="1.10.3520.10">
    <property type="entry name" value="Glycolipid transfer protein"/>
    <property type="match status" value="1"/>
</dbReference>
<dbReference type="FunFam" id="2.30.29.30:FF:000085">
    <property type="entry name" value="Pleckstrin homology domain-containing family A member 8"/>
    <property type="match status" value="1"/>
</dbReference>
<dbReference type="PROSITE" id="PS50003">
    <property type="entry name" value="PH_DOMAIN"/>
    <property type="match status" value="1"/>
</dbReference>
<feature type="region of interest" description="Disordered" evidence="7">
    <location>
        <begin position="181"/>
        <end position="238"/>
    </location>
</feature>
<dbReference type="PANTHER" id="PTHR10219:SF25">
    <property type="entry name" value="PLECKSTRIN HOMOLOGY DOMAIN-CONTAINING FAMILY A MEMBER 8"/>
    <property type="match status" value="1"/>
</dbReference>
<protein>
    <recommendedName>
        <fullName evidence="3">Pleckstrin homology domain-containing family A member 8</fullName>
    </recommendedName>
</protein>
<accession>A0A914X7A8</accession>
<feature type="domain" description="PH" evidence="8">
    <location>
        <begin position="8"/>
        <end position="103"/>
    </location>
</feature>
<dbReference type="SUPFAM" id="SSF110004">
    <property type="entry name" value="Glycolipid transfer protein, GLTP"/>
    <property type="match status" value="1"/>
</dbReference>
<reference evidence="10" key="1">
    <citation type="submission" date="2022-11" db="UniProtKB">
        <authorList>
            <consortium name="WormBaseParasite"/>
        </authorList>
    </citation>
    <scope>IDENTIFICATION</scope>
</reference>
<evidence type="ECO:0000256" key="7">
    <source>
        <dbReference type="SAM" id="MobiDB-lite"/>
    </source>
</evidence>
<dbReference type="GO" id="GO:1902387">
    <property type="term" value="F:ceramide 1-phosphate binding"/>
    <property type="evidence" value="ECO:0007669"/>
    <property type="project" value="TreeGrafter"/>
</dbReference>
<dbReference type="GO" id="GO:0005794">
    <property type="term" value="C:Golgi apparatus"/>
    <property type="evidence" value="ECO:0007669"/>
    <property type="project" value="UniProtKB-SubCell"/>
</dbReference>
<dbReference type="InterPro" id="IPR036497">
    <property type="entry name" value="GLTP_sf"/>
</dbReference>
<evidence type="ECO:0000256" key="3">
    <source>
        <dbReference type="ARBA" id="ARBA00016588"/>
    </source>
</evidence>
<dbReference type="InterPro" id="IPR001849">
    <property type="entry name" value="PH_domain"/>
</dbReference>
<comment type="subcellular location">
    <subcellularLocation>
        <location evidence="2">Golgi apparatus</location>
        <location evidence="2">trans-Golgi network membrane</location>
    </subcellularLocation>
    <subcellularLocation>
        <location evidence="1">Membrane</location>
        <topology evidence="1">Peripheral membrane protein</topology>
    </subcellularLocation>
</comment>
<evidence type="ECO:0000259" key="8">
    <source>
        <dbReference type="PROSITE" id="PS50003"/>
    </source>
</evidence>
<keyword evidence="4" id="KW-0813">Transport</keyword>
<evidence type="ECO:0000256" key="2">
    <source>
        <dbReference type="ARBA" id="ARBA00004198"/>
    </source>
</evidence>
<keyword evidence="5" id="KW-0333">Golgi apparatus</keyword>
<sequence length="480" mass="53534">MKPVEKDPPTLQGTLRKWTNYCYGWQPRWFVLEDGFLTYYESSDKVKGGCKGGVNVAAAEITANPKDAYRLDVVVPGETHFYLKASSPHERQEWLVALGTIKSCLNSEKASQLLVEGDAIKRKQCELRLYCDLLVQQVHSIKEAVMESPIPDVQKLDETTALLGDTCDTLIRTLEECVQSATSPPPLSARCVSSSPPGKKGHVRSQSLGSGNSRLSPSKTSMDFDVKESTGAADENDEDAFYDTALNANSNGHENGVNYDDADAKRLKSYFTEMQHSFATIRLSEPDGYVPTKEFLEACSELAKIFDVLGSAAFAPVKMDLNGNIRKLTQKYQVDQEKFSTLQAMVQNEIDKKTTEKANSATDALLWLKRGISFLREFIQCFENGEENLTECANKAYGLTLKRHHGWVVRGIFSIASNAMPGRDDFLTALCFEENKSDVDLSELLKQLRRDITSYVAGIDRCLRALNVFYKANHLDPDLN</sequence>
<dbReference type="SMART" id="SM00233">
    <property type="entry name" value="PH"/>
    <property type="match status" value="1"/>
</dbReference>
<evidence type="ECO:0000313" key="10">
    <source>
        <dbReference type="WBParaSite" id="PSAMB.scaffold6315size9757.g28286.t1"/>
    </source>
</evidence>